<sequence length="271" mass="30734">MQFGRDMARDALKTIIDKFRFVPSSRPPPSRMTTVMTRRSRSAGDLEGPQYELIQPGPANGGHVEKGEGLPPHPDDSDRVPVEFLSKENKDGARMRILNPHSFAAKETKKRGEDTEVPPEMLHVTQPWFYPDMGRDKAESILARLGLMDGSFLVREFSSHMALSMAHGERVCHFLIHNYIDPSTKDIRYFIESDHTHTSIYGLVKYYRIHKGNLLPVTLGCAASRVLYYRRCSEEAVRKHRLNTERRAVRAVTSNGGIKGESASRPRLSLF</sequence>
<protein>
    <submittedName>
        <fullName evidence="3">SH2 domain-containing protein</fullName>
    </submittedName>
</protein>
<proteinExistence type="predicted"/>
<dbReference type="Gene3D" id="3.30.505.10">
    <property type="entry name" value="SH2 domain"/>
    <property type="match status" value="1"/>
</dbReference>
<dbReference type="AlphaFoldDB" id="A0A2A6BBM0"/>
<organism evidence="3 4">
    <name type="scientific">Pristionchus pacificus</name>
    <name type="common">Parasitic nematode worm</name>
    <dbReference type="NCBI Taxonomy" id="54126"/>
    <lineage>
        <taxon>Eukaryota</taxon>
        <taxon>Metazoa</taxon>
        <taxon>Ecdysozoa</taxon>
        <taxon>Nematoda</taxon>
        <taxon>Chromadorea</taxon>
        <taxon>Rhabditida</taxon>
        <taxon>Rhabditina</taxon>
        <taxon>Diplogasteromorpha</taxon>
        <taxon>Diplogasteroidea</taxon>
        <taxon>Neodiplogasteridae</taxon>
        <taxon>Pristionchus</taxon>
    </lineage>
</organism>
<keyword evidence="4" id="KW-1185">Reference proteome</keyword>
<gene>
    <name evidence="3" type="primary">WBGene00275856</name>
</gene>
<dbReference type="OrthoDB" id="6278443at2759"/>
<keyword evidence="1" id="KW-0727">SH2 domain</keyword>
<feature type="region of interest" description="Disordered" evidence="2">
    <location>
        <begin position="22"/>
        <end position="80"/>
    </location>
</feature>
<dbReference type="Pfam" id="PF00017">
    <property type="entry name" value="SH2"/>
    <property type="match status" value="1"/>
</dbReference>
<dbReference type="PANTHER" id="PTHR19969">
    <property type="entry name" value="SH2-SH3 ADAPTOR PROTEIN-RELATED"/>
    <property type="match status" value="1"/>
</dbReference>
<evidence type="ECO:0000256" key="1">
    <source>
        <dbReference type="ARBA" id="ARBA00022999"/>
    </source>
</evidence>
<dbReference type="GO" id="GO:0035591">
    <property type="term" value="F:signaling adaptor activity"/>
    <property type="evidence" value="ECO:0000318"/>
    <property type="project" value="GO_Central"/>
</dbReference>
<dbReference type="EnsemblMetazoa" id="PPA37487a.1">
    <property type="protein sequence ID" value="PPA37487a.1"/>
    <property type="gene ID" value="WBGene00275856"/>
</dbReference>
<evidence type="ECO:0000313" key="3">
    <source>
        <dbReference type="EnsemblMetazoa" id="PPA37487a.1"/>
    </source>
</evidence>
<dbReference type="SMART" id="SM00252">
    <property type="entry name" value="SH2"/>
    <property type="match status" value="1"/>
</dbReference>
<dbReference type="Proteomes" id="UP000005239">
    <property type="component" value="Unassembled WGS sequence"/>
</dbReference>
<accession>A0A8R1YX31</accession>
<accession>A0A2A6BBM0</accession>
<name>A0A2A6BBM0_PRIPA</name>
<reference evidence="4" key="1">
    <citation type="journal article" date="2008" name="Nat. Genet.">
        <title>The Pristionchus pacificus genome provides a unique perspective on nematode lifestyle and parasitism.</title>
        <authorList>
            <person name="Dieterich C."/>
            <person name="Clifton S.W."/>
            <person name="Schuster L.N."/>
            <person name="Chinwalla A."/>
            <person name="Delehaunty K."/>
            <person name="Dinkelacker I."/>
            <person name="Fulton L."/>
            <person name="Fulton R."/>
            <person name="Godfrey J."/>
            <person name="Minx P."/>
            <person name="Mitreva M."/>
            <person name="Roeseler W."/>
            <person name="Tian H."/>
            <person name="Witte H."/>
            <person name="Yang S.P."/>
            <person name="Wilson R.K."/>
            <person name="Sommer R.J."/>
        </authorList>
    </citation>
    <scope>NUCLEOTIDE SEQUENCE [LARGE SCALE GENOMIC DNA]</scope>
    <source>
        <strain evidence="4">PS312</strain>
    </source>
</reference>
<dbReference type="InterPro" id="IPR036860">
    <property type="entry name" value="SH2_dom_sf"/>
</dbReference>
<dbReference type="SUPFAM" id="SSF55550">
    <property type="entry name" value="SH2 domain"/>
    <property type="match status" value="1"/>
</dbReference>
<evidence type="ECO:0000313" key="4">
    <source>
        <dbReference type="Proteomes" id="UP000005239"/>
    </source>
</evidence>
<dbReference type="PROSITE" id="PS50001">
    <property type="entry name" value="SH2"/>
    <property type="match status" value="1"/>
</dbReference>
<dbReference type="InterPro" id="IPR051184">
    <property type="entry name" value="Tyrosine-phos_adapter"/>
</dbReference>
<reference evidence="3" key="2">
    <citation type="submission" date="2022-06" db="UniProtKB">
        <authorList>
            <consortium name="EnsemblMetazoa"/>
        </authorList>
    </citation>
    <scope>IDENTIFICATION</scope>
    <source>
        <strain evidence="3">PS312</strain>
    </source>
</reference>
<feature type="compositionally biased region" description="Basic and acidic residues" evidence="2">
    <location>
        <begin position="63"/>
        <end position="80"/>
    </location>
</feature>
<evidence type="ECO:0000256" key="2">
    <source>
        <dbReference type="SAM" id="MobiDB-lite"/>
    </source>
</evidence>
<dbReference type="InterPro" id="IPR000980">
    <property type="entry name" value="SH2"/>
</dbReference>
<dbReference type="PANTHER" id="PTHR19969:SF5">
    <property type="entry name" value="CRK-LIKE PROTEIN"/>
    <property type="match status" value="1"/>
</dbReference>